<evidence type="ECO:0000256" key="3">
    <source>
        <dbReference type="SAM" id="MobiDB-lite"/>
    </source>
</evidence>
<gene>
    <name evidence="5" type="ORF">GCM10010470_24890</name>
</gene>
<evidence type="ECO:0000256" key="1">
    <source>
        <dbReference type="ARBA" id="ARBA00022679"/>
    </source>
</evidence>
<evidence type="ECO:0000313" key="5">
    <source>
        <dbReference type="EMBL" id="GAA2789268.1"/>
    </source>
</evidence>
<dbReference type="RefSeq" id="WP_344679743.1">
    <property type="nucleotide sequence ID" value="NZ_BAAAUX010000011.1"/>
</dbReference>
<feature type="domain" description="Phospholipid/glycerol acyltransferase" evidence="4">
    <location>
        <begin position="60"/>
        <end position="169"/>
    </location>
</feature>
<dbReference type="PANTHER" id="PTHR10434:SF11">
    <property type="entry name" value="1-ACYL-SN-GLYCEROL-3-PHOSPHATE ACYLTRANSFERASE"/>
    <property type="match status" value="1"/>
</dbReference>
<accession>A0ABN3VBI4</accession>
<keyword evidence="6" id="KW-1185">Reference proteome</keyword>
<comment type="caution">
    <text evidence="5">The sequence shown here is derived from an EMBL/GenBank/DDBJ whole genome shotgun (WGS) entry which is preliminary data.</text>
</comment>
<sequence>MSAEPTAKSPNPGPDTAGTLPEGSSRLLHRIGQWISILFVRLPFRVRIHHAERIPRSGPVVLVANHSSLLDGPLLFGMIPRTAVFLIKHEMFRGALGWFLRRIGQLSVRRGEPDRTPLLAAVRVLRAGGLVGVFPEGTRGGEVTQAQHGAAWLARSAGAVVLPVACRGTRRPEGRGRRLFPRVDVLFGEPVVLPDAKGRAGLTAATERVRTELVELIAELDRLVAAPDKT</sequence>
<dbReference type="Pfam" id="PF01553">
    <property type="entry name" value="Acyltransferase"/>
    <property type="match status" value="1"/>
</dbReference>
<dbReference type="PANTHER" id="PTHR10434">
    <property type="entry name" value="1-ACYL-SN-GLYCEROL-3-PHOSPHATE ACYLTRANSFERASE"/>
    <property type="match status" value="1"/>
</dbReference>
<protein>
    <submittedName>
        <fullName evidence="5">Lysophospholipid acyltransferase family protein</fullName>
    </submittedName>
</protein>
<dbReference type="SMART" id="SM00563">
    <property type="entry name" value="PlsC"/>
    <property type="match status" value="1"/>
</dbReference>
<organism evidence="5 6">
    <name type="scientific">Saccharopolyspora taberi</name>
    <dbReference type="NCBI Taxonomy" id="60895"/>
    <lineage>
        <taxon>Bacteria</taxon>
        <taxon>Bacillati</taxon>
        <taxon>Actinomycetota</taxon>
        <taxon>Actinomycetes</taxon>
        <taxon>Pseudonocardiales</taxon>
        <taxon>Pseudonocardiaceae</taxon>
        <taxon>Saccharopolyspora</taxon>
    </lineage>
</organism>
<dbReference type="CDD" id="cd07989">
    <property type="entry name" value="LPLAT_AGPAT-like"/>
    <property type="match status" value="1"/>
</dbReference>
<keyword evidence="2 5" id="KW-0012">Acyltransferase</keyword>
<feature type="region of interest" description="Disordered" evidence="3">
    <location>
        <begin position="1"/>
        <end position="22"/>
    </location>
</feature>
<dbReference type="SUPFAM" id="SSF69593">
    <property type="entry name" value="Glycerol-3-phosphate (1)-acyltransferase"/>
    <property type="match status" value="1"/>
</dbReference>
<dbReference type="EMBL" id="BAAAUX010000011">
    <property type="protein sequence ID" value="GAA2789268.1"/>
    <property type="molecule type" value="Genomic_DNA"/>
</dbReference>
<name>A0ABN3VBI4_9PSEU</name>
<keyword evidence="1" id="KW-0808">Transferase</keyword>
<proteinExistence type="predicted"/>
<dbReference type="Proteomes" id="UP001500979">
    <property type="component" value="Unassembled WGS sequence"/>
</dbReference>
<evidence type="ECO:0000313" key="6">
    <source>
        <dbReference type="Proteomes" id="UP001500979"/>
    </source>
</evidence>
<evidence type="ECO:0000259" key="4">
    <source>
        <dbReference type="SMART" id="SM00563"/>
    </source>
</evidence>
<evidence type="ECO:0000256" key="2">
    <source>
        <dbReference type="ARBA" id="ARBA00023315"/>
    </source>
</evidence>
<reference evidence="5 6" key="1">
    <citation type="journal article" date="2019" name="Int. J. Syst. Evol. Microbiol.">
        <title>The Global Catalogue of Microorganisms (GCM) 10K type strain sequencing project: providing services to taxonomists for standard genome sequencing and annotation.</title>
        <authorList>
            <consortium name="The Broad Institute Genomics Platform"/>
            <consortium name="The Broad Institute Genome Sequencing Center for Infectious Disease"/>
            <person name="Wu L."/>
            <person name="Ma J."/>
        </authorList>
    </citation>
    <scope>NUCLEOTIDE SEQUENCE [LARGE SCALE GENOMIC DNA]</scope>
    <source>
        <strain evidence="5 6">JCM 9383</strain>
    </source>
</reference>
<dbReference type="GO" id="GO:0016746">
    <property type="term" value="F:acyltransferase activity"/>
    <property type="evidence" value="ECO:0007669"/>
    <property type="project" value="UniProtKB-KW"/>
</dbReference>
<dbReference type="InterPro" id="IPR002123">
    <property type="entry name" value="Plipid/glycerol_acylTrfase"/>
</dbReference>